<dbReference type="RefSeq" id="WP_137024812.1">
    <property type="nucleotide sequence ID" value="NZ_SZNT01000861.1"/>
</dbReference>
<dbReference type="AlphaFoldDB" id="A0A9X9EPI6"/>
<evidence type="ECO:0000259" key="1">
    <source>
        <dbReference type="PROSITE" id="PS51186"/>
    </source>
</evidence>
<dbReference type="InterPro" id="IPR000182">
    <property type="entry name" value="GNAT_dom"/>
</dbReference>
<proteinExistence type="predicted"/>
<gene>
    <name evidence="2" type="ORF">FC678_26060</name>
</gene>
<dbReference type="PROSITE" id="PS51186">
    <property type="entry name" value="GNAT"/>
    <property type="match status" value="1"/>
</dbReference>
<dbReference type="CDD" id="cd04301">
    <property type="entry name" value="NAT_SF"/>
    <property type="match status" value="1"/>
</dbReference>
<dbReference type="GO" id="GO:0016747">
    <property type="term" value="F:acyltransferase activity, transferring groups other than amino-acyl groups"/>
    <property type="evidence" value="ECO:0007669"/>
    <property type="project" value="InterPro"/>
</dbReference>
<feature type="domain" description="N-acetyltransferase" evidence="1">
    <location>
        <begin position="1"/>
        <end position="123"/>
    </location>
</feature>
<feature type="non-terminal residue" evidence="2">
    <location>
        <position position="123"/>
    </location>
</feature>
<reference evidence="2 3" key="1">
    <citation type="journal article" date="2019" name="Environ. Microbiol.">
        <title>An active ?-lactamase is a part of an orchestrated cell wall stress resistance network of Bacillus subtilis and related rhizosphere species.</title>
        <authorList>
            <person name="Bucher T."/>
            <person name="Keren-Paz A."/>
            <person name="Hausser J."/>
            <person name="Olender T."/>
            <person name="Cytryn E."/>
            <person name="Kolodkin-Gal I."/>
        </authorList>
    </citation>
    <scope>NUCLEOTIDE SEQUENCE [LARGE SCALE GENOMIC DNA]</scope>
    <source>
        <strain evidence="2 3">I4</strain>
    </source>
</reference>
<dbReference type="InterPro" id="IPR016181">
    <property type="entry name" value="Acyl_CoA_acyltransferase"/>
</dbReference>
<protein>
    <submittedName>
        <fullName evidence="2">GNAT family N-acetyltransferase</fullName>
    </submittedName>
</protein>
<dbReference type="EMBL" id="SZNT01000861">
    <property type="protein sequence ID" value="TKG99039.1"/>
    <property type="molecule type" value="Genomic_DNA"/>
</dbReference>
<accession>A0A9X9EPI6</accession>
<dbReference type="Pfam" id="PF00583">
    <property type="entry name" value="Acetyltransf_1"/>
    <property type="match status" value="1"/>
</dbReference>
<evidence type="ECO:0000313" key="2">
    <source>
        <dbReference type="EMBL" id="TKG99039.1"/>
    </source>
</evidence>
<organism evidence="2 3">
    <name type="scientific">Peribacillus simplex</name>
    <dbReference type="NCBI Taxonomy" id="1478"/>
    <lineage>
        <taxon>Bacteria</taxon>
        <taxon>Bacillati</taxon>
        <taxon>Bacillota</taxon>
        <taxon>Bacilli</taxon>
        <taxon>Bacillales</taxon>
        <taxon>Bacillaceae</taxon>
        <taxon>Peribacillus</taxon>
    </lineage>
</organism>
<dbReference type="Gene3D" id="3.40.630.30">
    <property type="match status" value="1"/>
</dbReference>
<comment type="caution">
    <text evidence="2">The sequence shown here is derived from an EMBL/GenBank/DDBJ whole genome shotgun (WGS) entry which is preliminary data.</text>
</comment>
<dbReference type="Proteomes" id="UP000309170">
    <property type="component" value="Unassembled WGS sequence"/>
</dbReference>
<sequence>MGIRRANIKDWKAISDLLGQLDYLYTETFIKDNIERLITHPDEELLVYEDNERVIAFISMHYIPQLALLGDFARISYFAVDKTIRGKGIGNEIEEFCTELAKKRNCDRLEVHCHSRRIDAHRF</sequence>
<name>A0A9X9EPI6_9BACI</name>
<dbReference type="SUPFAM" id="SSF55729">
    <property type="entry name" value="Acyl-CoA N-acyltransferases (Nat)"/>
    <property type="match status" value="1"/>
</dbReference>
<evidence type="ECO:0000313" key="3">
    <source>
        <dbReference type="Proteomes" id="UP000309170"/>
    </source>
</evidence>